<proteinExistence type="predicted"/>
<dbReference type="AlphaFoldDB" id="A0A0K2T5Z6"/>
<organism evidence="1">
    <name type="scientific">Lepeophtheirus salmonis</name>
    <name type="common">Salmon louse</name>
    <name type="synonym">Caligus salmonis</name>
    <dbReference type="NCBI Taxonomy" id="72036"/>
    <lineage>
        <taxon>Eukaryota</taxon>
        <taxon>Metazoa</taxon>
        <taxon>Ecdysozoa</taxon>
        <taxon>Arthropoda</taxon>
        <taxon>Crustacea</taxon>
        <taxon>Multicrustacea</taxon>
        <taxon>Hexanauplia</taxon>
        <taxon>Copepoda</taxon>
        <taxon>Siphonostomatoida</taxon>
        <taxon>Caligidae</taxon>
        <taxon>Lepeophtheirus</taxon>
    </lineage>
</organism>
<dbReference type="EMBL" id="HACA01004133">
    <property type="protein sequence ID" value="CDW21494.1"/>
    <property type="molecule type" value="Transcribed_RNA"/>
</dbReference>
<sequence>MVMIWDSKCQNLLQDSKCVSLGVSPFP</sequence>
<evidence type="ECO:0000313" key="1">
    <source>
        <dbReference type="EMBL" id="CDW21494.1"/>
    </source>
</evidence>
<protein>
    <submittedName>
        <fullName evidence="1">Uncharacterized protein</fullName>
    </submittedName>
</protein>
<reference evidence="1" key="1">
    <citation type="submission" date="2014-05" db="EMBL/GenBank/DDBJ databases">
        <authorList>
            <person name="Chronopoulou M."/>
        </authorList>
    </citation>
    <scope>NUCLEOTIDE SEQUENCE</scope>
    <source>
        <tissue evidence="1">Whole organism</tissue>
    </source>
</reference>
<name>A0A0K2T5Z6_LEPSM</name>
<accession>A0A0K2T5Z6</accession>